<dbReference type="OrthoDB" id="2190947at2759"/>
<dbReference type="GO" id="GO:0008312">
    <property type="term" value="F:7S RNA binding"/>
    <property type="evidence" value="ECO:0007669"/>
    <property type="project" value="InterPro"/>
</dbReference>
<feature type="compositionally biased region" description="Polar residues" evidence="5">
    <location>
        <begin position="41"/>
        <end position="62"/>
    </location>
</feature>
<gene>
    <name evidence="6" type="ORF">EV356DRAFT_509461</name>
</gene>
<evidence type="ECO:0000313" key="7">
    <source>
        <dbReference type="Proteomes" id="UP000800092"/>
    </source>
</evidence>
<dbReference type="PANTHER" id="PTHR17453">
    <property type="entry name" value="SIGNAL RECOGNITION PARTICLE 19 KD PROTEIN"/>
    <property type="match status" value="1"/>
</dbReference>
<feature type="compositionally biased region" description="Basic residues" evidence="5">
    <location>
        <begin position="256"/>
        <end position="266"/>
    </location>
</feature>
<feature type="compositionally biased region" description="Acidic residues" evidence="5">
    <location>
        <begin position="10"/>
        <end position="22"/>
    </location>
</feature>
<evidence type="ECO:0000256" key="3">
    <source>
        <dbReference type="ARBA" id="ARBA00023135"/>
    </source>
</evidence>
<evidence type="ECO:0000256" key="1">
    <source>
        <dbReference type="ARBA" id="ARBA00004496"/>
    </source>
</evidence>
<evidence type="ECO:0000313" key="6">
    <source>
        <dbReference type="EMBL" id="KAF2230054.1"/>
    </source>
</evidence>
<comment type="subcellular location">
    <subcellularLocation>
        <location evidence="1">Cytoplasm</location>
    </subcellularLocation>
</comment>
<feature type="compositionally biased region" description="Basic and acidic residues" evidence="5">
    <location>
        <begin position="227"/>
        <end position="250"/>
    </location>
</feature>
<keyword evidence="2" id="KW-0963">Cytoplasm</keyword>
<dbReference type="InterPro" id="IPR002778">
    <property type="entry name" value="Signal_recog_particle_SRP19"/>
</dbReference>
<feature type="region of interest" description="Disordered" evidence="5">
    <location>
        <begin position="178"/>
        <end position="200"/>
    </location>
</feature>
<dbReference type="GO" id="GO:0005786">
    <property type="term" value="C:signal recognition particle, endoplasmic reticulum targeting"/>
    <property type="evidence" value="ECO:0007669"/>
    <property type="project" value="UniProtKB-KW"/>
</dbReference>
<dbReference type="Proteomes" id="UP000800092">
    <property type="component" value="Unassembled WGS sequence"/>
</dbReference>
<dbReference type="SUPFAM" id="SSF69695">
    <property type="entry name" value="SRP19"/>
    <property type="match status" value="1"/>
</dbReference>
<name>A0A6A6GW81_VIRVR</name>
<dbReference type="EMBL" id="ML991848">
    <property type="protein sequence ID" value="KAF2230054.1"/>
    <property type="molecule type" value="Genomic_DNA"/>
</dbReference>
<dbReference type="Gene3D" id="3.30.56.30">
    <property type="entry name" value="Signal recognition particle, SRP19-like subunit"/>
    <property type="match status" value="1"/>
</dbReference>
<protein>
    <submittedName>
        <fullName evidence="6">Signal recognition particle, SRP19 subunit</fullName>
    </submittedName>
</protein>
<dbReference type="InterPro" id="IPR036521">
    <property type="entry name" value="SRP19-like_sf"/>
</dbReference>
<keyword evidence="3" id="KW-0733">Signal recognition particle</keyword>
<reference evidence="6" key="1">
    <citation type="journal article" date="2020" name="Stud. Mycol.">
        <title>101 Dothideomycetes genomes: a test case for predicting lifestyles and emergence of pathogens.</title>
        <authorList>
            <person name="Haridas S."/>
            <person name="Albert R."/>
            <person name="Binder M."/>
            <person name="Bloem J."/>
            <person name="Labutti K."/>
            <person name="Salamov A."/>
            <person name="Andreopoulos B."/>
            <person name="Baker S."/>
            <person name="Barry K."/>
            <person name="Bills G."/>
            <person name="Bluhm B."/>
            <person name="Cannon C."/>
            <person name="Castanera R."/>
            <person name="Culley D."/>
            <person name="Daum C."/>
            <person name="Ezra D."/>
            <person name="Gonzalez J."/>
            <person name="Henrissat B."/>
            <person name="Kuo A."/>
            <person name="Liang C."/>
            <person name="Lipzen A."/>
            <person name="Lutzoni F."/>
            <person name="Magnuson J."/>
            <person name="Mondo S."/>
            <person name="Nolan M."/>
            <person name="Ohm R."/>
            <person name="Pangilinan J."/>
            <person name="Park H.-J."/>
            <person name="Ramirez L."/>
            <person name="Alfaro M."/>
            <person name="Sun H."/>
            <person name="Tritt A."/>
            <person name="Yoshinaga Y."/>
            <person name="Zwiers L.-H."/>
            <person name="Turgeon B."/>
            <person name="Goodwin S."/>
            <person name="Spatafora J."/>
            <person name="Crous P."/>
            <person name="Grigoriev I."/>
        </authorList>
    </citation>
    <scope>NUCLEOTIDE SEQUENCE</scope>
    <source>
        <strain evidence="6">Tuck. ex Michener</strain>
    </source>
</reference>
<sequence>MAHHARIEEVSDSDPDDMDPSDFDPTPSSSTTLPFRPTAPSAASSLMNPSAIPSTSSSTQPRQAYDPQKTKHYHCLYPLYFDASRTRTEGRRVPASAAVTNPLARTIVDAVATLGLSAVFEPGKTHPRDWANPGRVRVLLKQQDEGWERGRMGVQSKSHLYVLVSRYLAEHETRPDDPLRVRVPGLPPSAKDGRAPEGVGVPRGWKVGAVLPMHSPAVSGGGVSENLLKDMMAEMKGEKKPSELEAEREGGGGGGKAKKKKGKGKG</sequence>
<dbReference type="PANTHER" id="PTHR17453:SF0">
    <property type="entry name" value="SIGNAL RECOGNITION PARTICLE 19 KDA PROTEIN"/>
    <property type="match status" value="1"/>
</dbReference>
<dbReference type="Pfam" id="PF01922">
    <property type="entry name" value="SRP19"/>
    <property type="match status" value="1"/>
</dbReference>
<feature type="region of interest" description="Disordered" evidence="5">
    <location>
        <begin position="1"/>
        <end position="68"/>
    </location>
</feature>
<organism evidence="6 7">
    <name type="scientific">Viridothelium virens</name>
    <name type="common">Speckled blister lichen</name>
    <name type="synonym">Trypethelium virens</name>
    <dbReference type="NCBI Taxonomy" id="1048519"/>
    <lineage>
        <taxon>Eukaryota</taxon>
        <taxon>Fungi</taxon>
        <taxon>Dikarya</taxon>
        <taxon>Ascomycota</taxon>
        <taxon>Pezizomycotina</taxon>
        <taxon>Dothideomycetes</taxon>
        <taxon>Dothideomycetes incertae sedis</taxon>
        <taxon>Trypetheliales</taxon>
        <taxon>Trypetheliaceae</taxon>
        <taxon>Viridothelium</taxon>
    </lineage>
</organism>
<dbReference type="AlphaFoldDB" id="A0A6A6GW81"/>
<feature type="region of interest" description="Disordered" evidence="5">
    <location>
        <begin position="219"/>
        <end position="266"/>
    </location>
</feature>
<dbReference type="FunFam" id="3.30.56.30:FF:000003">
    <property type="entry name" value="Signal recognition particle SEC65 subunit"/>
    <property type="match status" value="1"/>
</dbReference>
<feature type="compositionally biased region" description="Low complexity" evidence="5">
    <location>
        <begin position="23"/>
        <end position="38"/>
    </location>
</feature>
<dbReference type="GO" id="GO:0006617">
    <property type="term" value="P:SRP-dependent cotranslational protein targeting to membrane, signal sequence recognition"/>
    <property type="evidence" value="ECO:0007669"/>
    <property type="project" value="TreeGrafter"/>
</dbReference>
<keyword evidence="7" id="KW-1185">Reference proteome</keyword>
<keyword evidence="4" id="KW-0687">Ribonucleoprotein</keyword>
<evidence type="ECO:0000256" key="4">
    <source>
        <dbReference type="ARBA" id="ARBA00023274"/>
    </source>
</evidence>
<proteinExistence type="predicted"/>
<evidence type="ECO:0000256" key="2">
    <source>
        <dbReference type="ARBA" id="ARBA00022490"/>
    </source>
</evidence>
<accession>A0A6A6GW81</accession>
<evidence type="ECO:0000256" key="5">
    <source>
        <dbReference type="SAM" id="MobiDB-lite"/>
    </source>
</evidence>